<dbReference type="CDD" id="cd07103">
    <property type="entry name" value="ALDH_F5_SSADH_GabD"/>
    <property type="match status" value="1"/>
</dbReference>
<evidence type="ECO:0000259" key="3">
    <source>
        <dbReference type="Pfam" id="PF00171"/>
    </source>
</evidence>
<dbReference type="InterPro" id="IPR016161">
    <property type="entry name" value="Ald_DH/histidinol_DH"/>
</dbReference>
<dbReference type="GO" id="GO:0016620">
    <property type="term" value="F:oxidoreductase activity, acting on the aldehyde or oxo group of donors, NAD or NADP as acceptor"/>
    <property type="evidence" value="ECO:0007669"/>
    <property type="project" value="InterPro"/>
</dbReference>
<evidence type="ECO:0000256" key="1">
    <source>
        <dbReference type="ARBA" id="ARBA00009986"/>
    </source>
</evidence>
<name>A0A1H7G079_9BURK</name>
<keyword evidence="2" id="KW-0560">Oxidoreductase</keyword>
<dbReference type="AlphaFoldDB" id="A0A1H7G079"/>
<dbReference type="FunFam" id="3.40.605.10:FF:000033">
    <property type="entry name" value="NAD-dependent succinate-semialdehyde dehydrogenase"/>
    <property type="match status" value="1"/>
</dbReference>
<dbReference type="Gene3D" id="3.40.309.10">
    <property type="entry name" value="Aldehyde Dehydrogenase, Chain A, domain 2"/>
    <property type="match status" value="1"/>
</dbReference>
<evidence type="ECO:0000313" key="5">
    <source>
        <dbReference type="Proteomes" id="UP000199120"/>
    </source>
</evidence>
<dbReference type="Proteomes" id="UP000199120">
    <property type="component" value="Unassembled WGS sequence"/>
</dbReference>
<dbReference type="PANTHER" id="PTHR43353:SF5">
    <property type="entry name" value="SUCCINATE-SEMIALDEHYDE DEHYDROGENASE, MITOCHONDRIAL"/>
    <property type="match status" value="1"/>
</dbReference>
<comment type="similarity">
    <text evidence="1">Belongs to the aldehyde dehydrogenase family.</text>
</comment>
<feature type="domain" description="Aldehyde dehydrogenase" evidence="3">
    <location>
        <begin position="15"/>
        <end position="471"/>
    </location>
</feature>
<reference evidence="5" key="1">
    <citation type="submission" date="2016-10" db="EMBL/GenBank/DDBJ databases">
        <authorList>
            <person name="Varghese N."/>
            <person name="Submissions S."/>
        </authorList>
    </citation>
    <scope>NUCLEOTIDE SEQUENCE [LARGE SCALE GENOMIC DNA]</scope>
    <source>
        <strain evidence="5">LMG 26416</strain>
    </source>
</reference>
<dbReference type="InterPro" id="IPR015590">
    <property type="entry name" value="Aldehyde_DH_dom"/>
</dbReference>
<dbReference type="STRING" id="416943.SAMN05445871_5743"/>
<evidence type="ECO:0000256" key="2">
    <source>
        <dbReference type="ARBA" id="ARBA00023002"/>
    </source>
</evidence>
<dbReference type="EMBL" id="FOAJ01000001">
    <property type="protein sequence ID" value="SEK30192.1"/>
    <property type="molecule type" value="Genomic_DNA"/>
</dbReference>
<dbReference type="RefSeq" id="WP_090552084.1">
    <property type="nucleotide sequence ID" value="NZ_FNSR01000003.1"/>
</dbReference>
<sequence length="487" mass="52095">MYHQTALYIDGEWCQGSEGVASDVFNPATGDVIGQVPHASKADLQRAVDASVRAFGQWRHVPANDRVKVLRKAGDLLRERADSIAKLMTLEQGKPLAEARAELLFAPEHIDWCADESRRLYGRIVPGRAPNVRQLVVREPVGPVAAFSPWNFPVSQMIRKIAGALATGCTITIKAPEETPASCMEAVRCFEDAGVPRGALNLVFGVPADISSFLIPAPGIRKVSFTGSVPVGKKLAALAAEHMKRCTMELGGHAPLIAFGDVDPVWVADVSAAVKFRNAGQVCISPTRFYIHESIHDAFVERFAAIASSLRVGDGLSPDTQMGPLANARRVQAMERLVADAVSRGARVVAGGKRPPGNGYFYEPTVLVDVPEDAAIMNEEPFGPVVPVARFKTFDEVVARSNRLPFGLASYAFTRSLETTAALSERIEAGMLSVNGALLTSPETPFGGIKDSGFGSEGGIEGMESYLTTKLISEIRIGGRQSELGGA</sequence>
<dbReference type="OrthoDB" id="6187633at2"/>
<dbReference type="PANTHER" id="PTHR43353">
    <property type="entry name" value="SUCCINATE-SEMIALDEHYDE DEHYDROGENASE, MITOCHONDRIAL"/>
    <property type="match status" value="1"/>
</dbReference>
<gene>
    <name evidence="4" type="ORF">SAMN05192542_101500</name>
</gene>
<dbReference type="SUPFAM" id="SSF53720">
    <property type="entry name" value="ALDH-like"/>
    <property type="match status" value="1"/>
</dbReference>
<dbReference type="Gene3D" id="3.40.605.10">
    <property type="entry name" value="Aldehyde Dehydrogenase, Chain A, domain 1"/>
    <property type="match status" value="1"/>
</dbReference>
<organism evidence="4 5">
    <name type="scientific">Paraburkholderia caballeronis</name>
    <dbReference type="NCBI Taxonomy" id="416943"/>
    <lineage>
        <taxon>Bacteria</taxon>
        <taxon>Pseudomonadati</taxon>
        <taxon>Pseudomonadota</taxon>
        <taxon>Betaproteobacteria</taxon>
        <taxon>Burkholderiales</taxon>
        <taxon>Burkholderiaceae</taxon>
        <taxon>Paraburkholderia</taxon>
    </lineage>
</organism>
<proteinExistence type="inferred from homology"/>
<dbReference type="InterPro" id="IPR050740">
    <property type="entry name" value="Aldehyde_DH_Superfamily"/>
</dbReference>
<protein>
    <submittedName>
        <fullName evidence="4">Succinate semialdehyde dehydrogenase</fullName>
    </submittedName>
</protein>
<dbReference type="Pfam" id="PF00171">
    <property type="entry name" value="Aldedh"/>
    <property type="match status" value="1"/>
</dbReference>
<dbReference type="FunFam" id="3.40.309.10:FF:000009">
    <property type="entry name" value="Aldehyde dehydrogenase A"/>
    <property type="match status" value="1"/>
</dbReference>
<accession>A0A1H7G079</accession>
<dbReference type="InterPro" id="IPR016163">
    <property type="entry name" value="Ald_DH_C"/>
</dbReference>
<evidence type="ECO:0000313" key="4">
    <source>
        <dbReference type="EMBL" id="SEK30192.1"/>
    </source>
</evidence>
<keyword evidence="5" id="KW-1185">Reference proteome</keyword>
<dbReference type="InterPro" id="IPR016162">
    <property type="entry name" value="Ald_DH_N"/>
</dbReference>